<gene>
    <name evidence="2" type="ORF">ACFQ3T_00790</name>
</gene>
<organism evidence="2 3">
    <name type="scientific">Saccharothrix hoggarensis</name>
    <dbReference type="NCBI Taxonomy" id="913853"/>
    <lineage>
        <taxon>Bacteria</taxon>
        <taxon>Bacillati</taxon>
        <taxon>Actinomycetota</taxon>
        <taxon>Actinomycetes</taxon>
        <taxon>Pseudonocardiales</taxon>
        <taxon>Pseudonocardiaceae</taxon>
        <taxon>Saccharothrix</taxon>
    </lineage>
</organism>
<accession>A0ABW3QG76</accession>
<protein>
    <submittedName>
        <fullName evidence="2">Uncharacterized protein</fullName>
    </submittedName>
</protein>
<comment type="caution">
    <text evidence="2">The sequence shown here is derived from an EMBL/GenBank/DDBJ whole genome shotgun (WGS) entry which is preliminary data.</text>
</comment>
<proteinExistence type="predicted"/>
<reference evidence="3" key="1">
    <citation type="journal article" date="2019" name="Int. J. Syst. Evol. Microbiol.">
        <title>The Global Catalogue of Microorganisms (GCM) 10K type strain sequencing project: providing services to taxonomists for standard genome sequencing and annotation.</title>
        <authorList>
            <consortium name="The Broad Institute Genomics Platform"/>
            <consortium name="The Broad Institute Genome Sequencing Center for Infectious Disease"/>
            <person name="Wu L."/>
            <person name="Ma J."/>
        </authorList>
    </citation>
    <scope>NUCLEOTIDE SEQUENCE [LARGE SCALE GENOMIC DNA]</scope>
    <source>
        <strain evidence="3">CCUG 60214</strain>
    </source>
</reference>
<feature type="region of interest" description="Disordered" evidence="1">
    <location>
        <begin position="1"/>
        <end position="35"/>
    </location>
</feature>
<sequence>MAGEEHEDGQPEDPSEDDGLELTPKQQETLRKSMEQVRRSLGPRIDFKLPSMSQFIPDSVLKNITTLSAFAEAQQAIVGNAIKPFLDSQAAWQKQFSVINSDIFRTTALQQSNLNRIASQLTRNIDFGLGDTLTQVASRFAAQQASWLKAIGPSLANIKWTFYPPNLQDIEGLRLEQVEEVVMVDGIPLYGVPRASTAEALIRADSASERRGILGRRWRTISADCREVVTACTTTAVAPYTRFAVAALDALDAGHTEAAQALAGSLIDAVLSAYFKKDRYKFTPDRKGRRTKDAYDEFTVRQFIAFAPMWQTYQQFFVEDGDVVPNTFSRNATAHTVSPRQYSRRNAVQASMLACSLLCRLDEEAADRKAA</sequence>
<feature type="compositionally biased region" description="Acidic residues" evidence="1">
    <location>
        <begin position="1"/>
        <end position="20"/>
    </location>
</feature>
<keyword evidence="3" id="KW-1185">Reference proteome</keyword>
<evidence type="ECO:0000313" key="2">
    <source>
        <dbReference type="EMBL" id="MFD1145654.1"/>
    </source>
</evidence>
<dbReference type="RefSeq" id="WP_380718584.1">
    <property type="nucleotide sequence ID" value="NZ_JBHTLK010000002.1"/>
</dbReference>
<dbReference type="EMBL" id="JBHTLK010000002">
    <property type="protein sequence ID" value="MFD1145654.1"/>
    <property type="molecule type" value="Genomic_DNA"/>
</dbReference>
<evidence type="ECO:0000256" key="1">
    <source>
        <dbReference type="SAM" id="MobiDB-lite"/>
    </source>
</evidence>
<evidence type="ECO:0000313" key="3">
    <source>
        <dbReference type="Proteomes" id="UP001597168"/>
    </source>
</evidence>
<dbReference type="Proteomes" id="UP001597168">
    <property type="component" value="Unassembled WGS sequence"/>
</dbReference>
<name>A0ABW3QG76_9PSEU</name>